<dbReference type="InterPro" id="IPR036852">
    <property type="entry name" value="Peptidase_S8/S53_dom_sf"/>
</dbReference>
<dbReference type="STRING" id="4155.A0A022Q7R1"/>
<dbReference type="Gene3D" id="3.40.50.200">
    <property type="entry name" value="Peptidase S8/S53 domain"/>
    <property type="match status" value="1"/>
</dbReference>
<gene>
    <name evidence="4" type="ORF">MIMGU_mgv11b015879mg</name>
</gene>
<evidence type="ECO:0000313" key="5">
    <source>
        <dbReference type="Proteomes" id="UP000030748"/>
    </source>
</evidence>
<dbReference type="Proteomes" id="UP000030748">
    <property type="component" value="Unassembled WGS sequence"/>
</dbReference>
<dbReference type="SUPFAM" id="SSF52743">
    <property type="entry name" value="Subtilisin-like"/>
    <property type="match status" value="1"/>
</dbReference>
<dbReference type="AlphaFoldDB" id="A0A022Q7R1"/>
<name>A0A022Q7R1_ERYGU</name>
<accession>A0A022Q7R1</accession>
<evidence type="ECO:0000256" key="1">
    <source>
        <dbReference type="ARBA" id="ARBA00011073"/>
    </source>
</evidence>
<evidence type="ECO:0000313" key="4">
    <source>
        <dbReference type="EMBL" id="EYU24737.1"/>
    </source>
</evidence>
<protein>
    <recommendedName>
        <fullName evidence="3">Subtilisin-like protease fibronectin type-III domain-containing protein</fullName>
    </recommendedName>
</protein>
<evidence type="ECO:0000256" key="2">
    <source>
        <dbReference type="ARBA" id="ARBA00022729"/>
    </source>
</evidence>
<organism evidence="4 5">
    <name type="scientific">Erythranthe guttata</name>
    <name type="common">Yellow monkey flower</name>
    <name type="synonym">Mimulus guttatus</name>
    <dbReference type="NCBI Taxonomy" id="4155"/>
    <lineage>
        <taxon>Eukaryota</taxon>
        <taxon>Viridiplantae</taxon>
        <taxon>Streptophyta</taxon>
        <taxon>Embryophyta</taxon>
        <taxon>Tracheophyta</taxon>
        <taxon>Spermatophyta</taxon>
        <taxon>Magnoliopsida</taxon>
        <taxon>eudicotyledons</taxon>
        <taxon>Gunneridae</taxon>
        <taxon>Pentapetalae</taxon>
        <taxon>asterids</taxon>
        <taxon>lamiids</taxon>
        <taxon>Lamiales</taxon>
        <taxon>Phrymaceae</taxon>
        <taxon>Erythranthe</taxon>
    </lineage>
</organism>
<dbReference type="InterPro" id="IPR045051">
    <property type="entry name" value="SBT"/>
</dbReference>
<sequence length="187" mass="20533">MISALLKSVHPDWSPAAIKSAIMTTADQTNLGNQPILDQSHLAADVYSTGAGHVNPARANDPGLVYDIEPQDYRKVNCSAESRISEGQLNYPSFSVRSNESADQMYTRTVTNVGEAGSSYNVEVVAPQGIDVIVEPRTLHFTEVNQKLRYKIKFRRSANTGNTSVLSHGYVLWKSAKHSALTVSLRR</sequence>
<dbReference type="PANTHER" id="PTHR10795">
    <property type="entry name" value="PROPROTEIN CONVERTASE SUBTILISIN/KEXIN"/>
    <property type="match status" value="1"/>
</dbReference>
<keyword evidence="5" id="KW-1185">Reference proteome</keyword>
<dbReference type="Pfam" id="PF17766">
    <property type="entry name" value="fn3_6"/>
    <property type="match status" value="1"/>
</dbReference>
<dbReference type="Gene3D" id="2.60.40.2310">
    <property type="match status" value="1"/>
</dbReference>
<dbReference type="GO" id="GO:0004252">
    <property type="term" value="F:serine-type endopeptidase activity"/>
    <property type="evidence" value="ECO:0007669"/>
    <property type="project" value="InterPro"/>
</dbReference>
<keyword evidence="2" id="KW-0732">Signal</keyword>
<dbReference type="EMBL" id="KI632112">
    <property type="protein sequence ID" value="EYU24737.1"/>
    <property type="molecule type" value="Genomic_DNA"/>
</dbReference>
<evidence type="ECO:0000259" key="3">
    <source>
        <dbReference type="Pfam" id="PF17766"/>
    </source>
</evidence>
<feature type="domain" description="Subtilisin-like protease fibronectin type-III" evidence="3">
    <location>
        <begin position="88"/>
        <end position="179"/>
    </location>
</feature>
<proteinExistence type="inferred from homology"/>
<reference evidence="4 5" key="1">
    <citation type="journal article" date="2013" name="Proc. Natl. Acad. Sci. U.S.A.">
        <title>Fine-scale variation in meiotic recombination in Mimulus inferred from population shotgun sequencing.</title>
        <authorList>
            <person name="Hellsten U."/>
            <person name="Wright K.M."/>
            <person name="Jenkins J."/>
            <person name="Shu S."/>
            <person name="Yuan Y."/>
            <person name="Wessler S.R."/>
            <person name="Schmutz J."/>
            <person name="Willis J.H."/>
            <person name="Rokhsar D.S."/>
        </authorList>
    </citation>
    <scope>NUCLEOTIDE SEQUENCE [LARGE SCALE GENOMIC DNA]</scope>
    <source>
        <strain evidence="5">cv. DUN x IM62</strain>
    </source>
</reference>
<dbReference type="GO" id="GO:0006508">
    <property type="term" value="P:proteolysis"/>
    <property type="evidence" value="ECO:0007669"/>
    <property type="project" value="InterPro"/>
</dbReference>
<dbReference type="InterPro" id="IPR041469">
    <property type="entry name" value="Subtilisin-like_FN3"/>
</dbReference>
<comment type="similarity">
    <text evidence="1">Belongs to the peptidase S8 family.</text>
</comment>